<feature type="domain" description="NADP-dependent oxidoreductase" evidence="8">
    <location>
        <begin position="6"/>
        <end position="251"/>
    </location>
</feature>
<evidence type="ECO:0000313" key="10">
    <source>
        <dbReference type="Proteomes" id="UP000543030"/>
    </source>
</evidence>
<dbReference type="PROSITE" id="PS00798">
    <property type="entry name" value="ALDOKETO_REDUCTASE_1"/>
    <property type="match status" value="1"/>
</dbReference>
<evidence type="ECO:0000259" key="8">
    <source>
        <dbReference type="Pfam" id="PF00248"/>
    </source>
</evidence>
<evidence type="ECO:0000256" key="5">
    <source>
        <dbReference type="PIRSR" id="PIRSR000097-1"/>
    </source>
</evidence>
<accession>A0A840RGQ6</accession>
<dbReference type="FunFam" id="3.20.20.100:FF:000002">
    <property type="entry name" value="2,5-diketo-D-gluconic acid reductase A"/>
    <property type="match status" value="1"/>
</dbReference>
<dbReference type="NCBIfam" id="NF008377">
    <property type="entry name" value="PRK11172.1"/>
    <property type="match status" value="1"/>
</dbReference>
<keyword evidence="10" id="KW-1185">Reference proteome</keyword>
<dbReference type="PROSITE" id="PS00062">
    <property type="entry name" value="ALDOKETO_REDUCTASE_2"/>
    <property type="match status" value="1"/>
</dbReference>
<dbReference type="PANTHER" id="PTHR43827:SF3">
    <property type="entry name" value="NADP-DEPENDENT OXIDOREDUCTASE DOMAIN-CONTAINING PROTEIN"/>
    <property type="match status" value="1"/>
</dbReference>
<sequence length="267" mass="28738">MSIPAIGLGTFRLKDQVVIDSVSDGLAAGYRAIDTAQIYGNEAEVGQAIAASGVPRDELFITTKIWTDNLSRQKLIPSLKDSLTKLRTDQVDLLLIHWPSPNNAVPVAEFMGALAEAKAQGLTRQIGVSNFTIKLMQEAITAVGAGEIATNQIELSPWLQNRKVVDFAQSQGIHITSYMTLAYGAVLKDPVINEIAASHNATPAQVALAWAIRQGYAVIPSSTKPENLASNLKAATLKLSLDDMARIAELDRNERLVNPNGLAPAWD</sequence>
<evidence type="ECO:0000256" key="2">
    <source>
        <dbReference type="ARBA" id="ARBA00022857"/>
    </source>
</evidence>
<feature type="site" description="Lowers pKa of active site Tyr" evidence="7">
    <location>
        <position position="64"/>
    </location>
</feature>
<comment type="similarity">
    <text evidence="1">Belongs to the aldo/keto reductase family.</text>
</comment>
<organism evidence="9 10">
    <name type="scientific">Silvimonas terrae</name>
    <dbReference type="NCBI Taxonomy" id="300266"/>
    <lineage>
        <taxon>Bacteria</taxon>
        <taxon>Pseudomonadati</taxon>
        <taxon>Pseudomonadota</taxon>
        <taxon>Betaproteobacteria</taxon>
        <taxon>Neisseriales</taxon>
        <taxon>Chitinibacteraceae</taxon>
        <taxon>Silvimonas</taxon>
    </lineage>
</organism>
<dbReference type="PANTHER" id="PTHR43827">
    <property type="entry name" value="2,5-DIKETO-D-GLUCONIC ACID REDUCTASE"/>
    <property type="match status" value="1"/>
</dbReference>
<dbReference type="EMBL" id="JACHHN010000004">
    <property type="protein sequence ID" value="MBB5191610.1"/>
    <property type="molecule type" value="Genomic_DNA"/>
</dbReference>
<proteinExistence type="inferred from homology"/>
<dbReference type="GO" id="GO:1990002">
    <property type="term" value="F:methylglyoxal reductase (NADPH) (acetol producing) activity"/>
    <property type="evidence" value="ECO:0007669"/>
    <property type="project" value="TreeGrafter"/>
</dbReference>
<dbReference type="RefSeq" id="WP_184100799.1">
    <property type="nucleotide sequence ID" value="NZ_JACHHN010000004.1"/>
</dbReference>
<reference evidence="9 10" key="1">
    <citation type="submission" date="2020-08" db="EMBL/GenBank/DDBJ databases">
        <title>Genomic Encyclopedia of Type Strains, Phase IV (KMG-IV): sequencing the most valuable type-strain genomes for metagenomic binning, comparative biology and taxonomic classification.</title>
        <authorList>
            <person name="Goeker M."/>
        </authorList>
    </citation>
    <scope>NUCLEOTIDE SEQUENCE [LARGE SCALE GENOMIC DNA]</scope>
    <source>
        <strain evidence="9 10">DSM 18233</strain>
    </source>
</reference>
<dbReference type="Proteomes" id="UP000543030">
    <property type="component" value="Unassembled WGS sequence"/>
</dbReference>
<evidence type="ECO:0000256" key="3">
    <source>
        <dbReference type="ARBA" id="ARBA00023002"/>
    </source>
</evidence>
<dbReference type="Gene3D" id="3.20.20.100">
    <property type="entry name" value="NADP-dependent oxidoreductase domain"/>
    <property type="match status" value="1"/>
</dbReference>
<feature type="binding site" evidence="6">
    <location>
        <position position="97"/>
    </location>
    <ligand>
        <name>substrate</name>
    </ligand>
</feature>
<evidence type="ECO:0000256" key="4">
    <source>
        <dbReference type="ARBA" id="ARBA00049445"/>
    </source>
</evidence>
<protein>
    <submittedName>
        <fullName evidence="9">2,5-diketo-D-gluconate reductase B</fullName>
        <ecNumber evidence="9">1.1.1.346</ecNumber>
    </submittedName>
</protein>
<evidence type="ECO:0000256" key="7">
    <source>
        <dbReference type="PIRSR" id="PIRSR000097-3"/>
    </source>
</evidence>
<dbReference type="InterPro" id="IPR023210">
    <property type="entry name" value="NADP_OxRdtase_dom"/>
</dbReference>
<evidence type="ECO:0000313" key="9">
    <source>
        <dbReference type="EMBL" id="MBB5191610.1"/>
    </source>
</evidence>
<dbReference type="PRINTS" id="PR00069">
    <property type="entry name" value="ALDKETRDTASE"/>
</dbReference>
<dbReference type="InterPro" id="IPR036812">
    <property type="entry name" value="NAD(P)_OxRdtase_dom_sf"/>
</dbReference>
<dbReference type="EC" id="1.1.1.346" evidence="9"/>
<gene>
    <name evidence="9" type="ORF">HNQ50_002340</name>
</gene>
<dbReference type="GO" id="GO:0051596">
    <property type="term" value="P:methylglyoxal catabolic process"/>
    <property type="evidence" value="ECO:0007669"/>
    <property type="project" value="TreeGrafter"/>
</dbReference>
<dbReference type="PIRSF" id="PIRSF000097">
    <property type="entry name" value="AKR"/>
    <property type="match status" value="1"/>
</dbReference>
<dbReference type="InterPro" id="IPR018170">
    <property type="entry name" value="Aldo/ket_reductase_CS"/>
</dbReference>
<dbReference type="CDD" id="cd19139">
    <property type="entry name" value="AKR_AKR3F2"/>
    <property type="match status" value="1"/>
</dbReference>
<comment type="caution">
    <text evidence="9">The sequence shown here is derived from an EMBL/GenBank/DDBJ whole genome shotgun (WGS) entry which is preliminary data.</text>
</comment>
<keyword evidence="2" id="KW-0521">NADP</keyword>
<name>A0A840RGQ6_9NEIS</name>
<dbReference type="AlphaFoldDB" id="A0A840RGQ6"/>
<keyword evidence="3 9" id="KW-0560">Oxidoreductase</keyword>
<dbReference type="SUPFAM" id="SSF51430">
    <property type="entry name" value="NAD(P)-linked oxidoreductase"/>
    <property type="match status" value="1"/>
</dbReference>
<dbReference type="InterPro" id="IPR020471">
    <property type="entry name" value="AKR"/>
</dbReference>
<comment type="catalytic activity">
    <reaction evidence="4">
        <text>hydroxyacetone + NADP(+) = methylglyoxal + NADPH + H(+)</text>
        <dbReference type="Rhea" id="RHEA:27986"/>
        <dbReference type="ChEBI" id="CHEBI:15378"/>
        <dbReference type="ChEBI" id="CHEBI:17158"/>
        <dbReference type="ChEBI" id="CHEBI:27957"/>
        <dbReference type="ChEBI" id="CHEBI:57783"/>
        <dbReference type="ChEBI" id="CHEBI:58349"/>
    </reaction>
</comment>
<evidence type="ECO:0000256" key="1">
    <source>
        <dbReference type="ARBA" id="ARBA00007905"/>
    </source>
</evidence>
<evidence type="ECO:0000256" key="6">
    <source>
        <dbReference type="PIRSR" id="PIRSR000097-2"/>
    </source>
</evidence>
<dbReference type="Pfam" id="PF00248">
    <property type="entry name" value="Aldo_ket_red"/>
    <property type="match status" value="1"/>
</dbReference>
<feature type="active site" description="Proton donor" evidence="5">
    <location>
        <position position="39"/>
    </location>
</feature>